<reference evidence="1 2" key="1">
    <citation type="submission" date="2015-12" db="EMBL/GenBank/DDBJ databases">
        <title>Draft genome sequence of Streptomyces silvensis ATCC 53525, a producer of novel hormone antagonists.</title>
        <authorList>
            <person name="Johnston C.W."/>
            <person name="Li Y."/>
            <person name="Magarvey N.A."/>
        </authorList>
    </citation>
    <scope>NUCLEOTIDE SEQUENCE [LARGE SCALE GENOMIC DNA]</scope>
    <source>
        <strain evidence="1 2">ATCC 53525</strain>
    </source>
</reference>
<evidence type="ECO:0000313" key="2">
    <source>
        <dbReference type="Proteomes" id="UP000054804"/>
    </source>
</evidence>
<dbReference type="STRING" id="1765722.AT728_30475"/>
<dbReference type="Proteomes" id="UP000054804">
    <property type="component" value="Unassembled WGS sequence"/>
</dbReference>
<organism evidence="1 2">
    <name type="scientific">Streptomyces silvensis</name>
    <dbReference type="NCBI Taxonomy" id="1765722"/>
    <lineage>
        <taxon>Bacteria</taxon>
        <taxon>Bacillati</taxon>
        <taxon>Actinomycetota</taxon>
        <taxon>Actinomycetes</taxon>
        <taxon>Kitasatosporales</taxon>
        <taxon>Streptomycetaceae</taxon>
        <taxon>Streptomyces</taxon>
    </lineage>
</organism>
<gene>
    <name evidence="1" type="ORF">AT728_30475</name>
</gene>
<dbReference type="Gene3D" id="1.25.40.10">
    <property type="entry name" value="Tetratricopeptide repeat domain"/>
    <property type="match status" value="1"/>
</dbReference>
<keyword evidence="2" id="KW-1185">Reference proteome</keyword>
<sequence>MRADDTRAASSRALPSRDFLRHHERLLRPPLDAWAEELRTRLDDALSTDTAHDPRAMDTVSSLMNKAGFVLACAGDLRCAQHLCERQLDWVAGCHRDRADAGTLSHAFQPWINLGRLHALRGDTRRAREHFALGTAAARQDELSLGPCVLPLGAWPAVFAAAPELRDVLWNAQTLETLKAYLVTGDIAGMATALSHLRDAVPPAWHAFLTEGEVLRLLHQGDAEEARARAGRENGGSPYDEVAFRLHAATAGAMLGEELPLRHRLVELAVFLTQVLPSRPKDAPTVLRQLRHLARLLETTGERRYALAVALHGLDVCDVHDDQPLRFGFLRTALRVAPGHPRTRAWKRALRHLTDRSLYWEIHRGARSGGSPLRNAPAFSRLVGAVERAGGPRHAAAVRGTGP</sequence>
<protein>
    <submittedName>
        <fullName evidence="1">Uncharacterized protein</fullName>
    </submittedName>
</protein>
<name>A0A0W7X9A5_9ACTN</name>
<dbReference type="InterPro" id="IPR011990">
    <property type="entry name" value="TPR-like_helical_dom_sf"/>
</dbReference>
<dbReference type="AlphaFoldDB" id="A0A0W7X9A5"/>
<accession>A0A0W7X9A5</accession>
<comment type="caution">
    <text evidence="1">The sequence shown here is derived from an EMBL/GenBank/DDBJ whole genome shotgun (WGS) entry which is preliminary data.</text>
</comment>
<dbReference type="RefSeq" id="WP_058846495.1">
    <property type="nucleotide sequence ID" value="NZ_LOCL01000027.1"/>
</dbReference>
<dbReference type="OrthoDB" id="3504852at2"/>
<dbReference type="EMBL" id="LOCL01000027">
    <property type="protein sequence ID" value="KUF19339.1"/>
    <property type="molecule type" value="Genomic_DNA"/>
</dbReference>
<evidence type="ECO:0000313" key="1">
    <source>
        <dbReference type="EMBL" id="KUF19339.1"/>
    </source>
</evidence>
<proteinExistence type="predicted"/>